<evidence type="ECO:0000313" key="9">
    <source>
        <dbReference type="Proteomes" id="UP000014400"/>
    </source>
</evidence>
<evidence type="ECO:0000256" key="1">
    <source>
        <dbReference type="ARBA" id="ARBA00004141"/>
    </source>
</evidence>
<dbReference type="eggNOG" id="COG0697">
    <property type="taxonomic scope" value="Bacteria"/>
</dbReference>
<dbReference type="AlphaFoldDB" id="S3BXF6"/>
<evidence type="ECO:0000256" key="5">
    <source>
        <dbReference type="SAM" id="Phobius"/>
    </source>
</evidence>
<dbReference type="Proteomes" id="UP000014400">
    <property type="component" value="Unassembled WGS sequence"/>
</dbReference>
<evidence type="ECO:0000313" key="8">
    <source>
        <dbReference type="EMBL" id="EPD98727.1"/>
    </source>
</evidence>
<name>S3BXF6_9BURK</name>
<evidence type="ECO:0000259" key="7">
    <source>
        <dbReference type="Pfam" id="PF00892"/>
    </source>
</evidence>
<dbReference type="InterPro" id="IPR037185">
    <property type="entry name" value="EmrE-like"/>
</dbReference>
<gene>
    <name evidence="8" type="ORF">HMPREF1476_01469</name>
</gene>
<dbReference type="EMBL" id="ATCF01000021">
    <property type="protein sequence ID" value="EPD98727.1"/>
    <property type="molecule type" value="Genomic_DNA"/>
</dbReference>
<accession>S3BXF6</accession>
<comment type="subcellular location">
    <subcellularLocation>
        <location evidence="1">Membrane</location>
        <topology evidence="1">Multi-pass membrane protein</topology>
    </subcellularLocation>
</comment>
<proteinExistence type="predicted"/>
<feature type="transmembrane region" description="Helical" evidence="5">
    <location>
        <begin position="70"/>
        <end position="88"/>
    </location>
</feature>
<keyword evidence="4 5" id="KW-0472">Membrane</keyword>
<evidence type="ECO:0000256" key="2">
    <source>
        <dbReference type="ARBA" id="ARBA00022692"/>
    </source>
</evidence>
<dbReference type="RefSeq" id="WP_005429836.1">
    <property type="nucleotide sequence ID" value="NZ_KE150480.1"/>
</dbReference>
<comment type="caution">
    <text evidence="8">The sequence shown here is derived from an EMBL/GenBank/DDBJ whole genome shotgun (WGS) entry which is preliminary data.</text>
</comment>
<evidence type="ECO:0000256" key="6">
    <source>
        <dbReference type="SAM" id="SignalP"/>
    </source>
</evidence>
<feature type="transmembrane region" description="Helical" evidence="5">
    <location>
        <begin position="263"/>
        <end position="282"/>
    </location>
</feature>
<feature type="transmembrane region" description="Helical" evidence="5">
    <location>
        <begin position="119"/>
        <end position="139"/>
    </location>
</feature>
<dbReference type="GO" id="GO:0016020">
    <property type="term" value="C:membrane"/>
    <property type="evidence" value="ECO:0007669"/>
    <property type="project" value="UniProtKB-SubCell"/>
</dbReference>
<feature type="chain" id="PRO_5004518220" description="EamA domain-containing protein" evidence="6">
    <location>
        <begin position="20"/>
        <end position="305"/>
    </location>
</feature>
<sequence length="305" mass="33129">MLKQSLWALAAALFFSMMAACVKLTNGELTTLEMVFYRSLFGVITIGLFVKRNHLSLKTPHLMGNITRSILGTLSISVWFFTLGQLPFGTNMTLVYTTPLFMSVNFIILALLRHQRAPWGLAAAIIAGFSGITIILQPSFSSDQLWPALLTLSVALLDLAIYWQMKELGRLQEPSWRIVFYFTCFGTCFGLIGAYLLEDGLHMPSPEAALAVLAMGAFATLGQIATTRSYAYGNMLLSSCLGFSAIPFAAIISWLLFDEPSTLMSICGMLLITTAGIGATIITKRAEARGIAPVEGKVAAEGSKE</sequence>
<dbReference type="GeneID" id="64060736"/>
<feature type="signal peptide" evidence="6">
    <location>
        <begin position="1"/>
        <end position="19"/>
    </location>
</feature>
<protein>
    <recommendedName>
        <fullName evidence="7">EamA domain-containing protein</fullName>
    </recommendedName>
</protein>
<reference evidence="8 9" key="1">
    <citation type="submission" date="2013-04" db="EMBL/GenBank/DDBJ databases">
        <title>The Genome Sequence of Sutterella wadsworthensis HGA0223.</title>
        <authorList>
            <consortium name="The Broad Institute Genomics Platform"/>
            <person name="Earl A."/>
            <person name="Ward D."/>
            <person name="Feldgarden M."/>
            <person name="Gevers D."/>
            <person name="Schmidt T.M."/>
            <person name="Dover J."/>
            <person name="Dai D."/>
            <person name="Walker B."/>
            <person name="Young S."/>
            <person name="Zeng Q."/>
            <person name="Gargeya S."/>
            <person name="Fitzgerald M."/>
            <person name="Haas B."/>
            <person name="Abouelleil A."/>
            <person name="Allen A.W."/>
            <person name="Alvarado L."/>
            <person name="Arachchi H.M."/>
            <person name="Berlin A.M."/>
            <person name="Chapman S.B."/>
            <person name="Gainer-Dewar J."/>
            <person name="Goldberg J."/>
            <person name="Griggs A."/>
            <person name="Gujja S."/>
            <person name="Hansen M."/>
            <person name="Howarth C."/>
            <person name="Imamovic A."/>
            <person name="Ireland A."/>
            <person name="Larimer J."/>
            <person name="McCowan C."/>
            <person name="Murphy C."/>
            <person name="Pearson M."/>
            <person name="Poon T.W."/>
            <person name="Priest M."/>
            <person name="Roberts A."/>
            <person name="Saif S."/>
            <person name="Shea T."/>
            <person name="Sisk P."/>
            <person name="Sykes S."/>
            <person name="Wortman J."/>
            <person name="Nusbaum C."/>
            <person name="Birren B."/>
        </authorList>
    </citation>
    <scope>NUCLEOTIDE SEQUENCE [LARGE SCALE GENOMIC DNA]</scope>
    <source>
        <strain evidence="8 9">HGA0223</strain>
    </source>
</reference>
<dbReference type="PROSITE" id="PS51257">
    <property type="entry name" value="PROKAR_LIPOPROTEIN"/>
    <property type="match status" value="1"/>
</dbReference>
<dbReference type="STRING" id="1203554.HMPREF1476_01469"/>
<feature type="transmembrane region" description="Helical" evidence="5">
    <location>
        <begin position="175"/>
        <end position="196"/>
    </location>
</feature>
<keyword evidence="9" id="KW-1185">Reference proteome</keyword>
<dbReference type="SUPFAM" id="SSF103481">
    <property type="entry name" value="Multidrug resistance efflux transporter EmrE"/>
    <property type="match status" value="1"/>
</dbReference>
<dbReference type="Pfam" id="PF00892">
    <property type="entry name" value="EamA"/>
    <property type="match status" value="1"/>
</dbReference>
<evidence type="ECO:0000256" key="4">
    <source>
        <dbReference type="ARBA" id="ARBA00023136"/>
    </source>
</evidence>
<keyword evidence="6" id="KW-0732">Signal</keyword>
<organism evidence="8 9">
    <name type="scientific">Sutterella wadsworthensis HGA0223</name>
    <dbReference type="NCBI Taxonomy" id="1203554"/>
    <lineage>
        <taxon>Bacteria</taxon>
        <taxon>Pseudomonadati</taxon>
        <taxon>Pseudomonadota</taxon>
        <taxon>Betaproteobacteria</taxon>
        <taxon>Burkholderiales</taxon>
        <taxon>Sutterellaceae</taxon>
        <taxon>Sutterella</taxon>
    </lineage>
</organism>
<dbReference type="PANTHER" id="PTHR22911">
    <property type="entry name" value="ACYL-MALONYL CONDENSING ENZYME-RELATED"/>
    <property type="match status" value="1"/>
</dbReference>
<evidence type="ECO:0000256" key="3">
    <source>
        <dbReference type="ARBA" id="ARBA00022989"/>
    </source>
</evidence>
<dbReference type="InterPro" id="IPR000620">
    <property type="entry name" value="EamA_dom"/>
</dbReference>
<feature type="domain" description="EamA" evidence="7">
    <location>
        <begin position="5"/>
        <end position="136"/>
    </location>
</feature>
<dbReference type="PANTHER" id="PTHR22911:SF6">
    <property type="entry name" value="SOLUTE CARRIER FAMILY 35 MEMBER G1"/>
    <property type="match status" value="1"/>
</dbReference>
<dbReference type="PATRIC" id="fig|1203554.3.peg.1543"/>
<feature type="transmembrane region" description="Helical" evidence="5">
    <location>
        <begin position="35"/>
        <end position="50"/>
    </location>
</feature>
<dbReference type="HOGENOM" id="CLU_032828_0_1_4"/>
<feature type="transmembrane region" description="Helical" evidence="5">
    <location>
        <begin position="94"/>
        <end position="112"/>
    </location>
</feature>
<feature type="transmembrane region" description="Helical" evidence="5">
    <location>
        <begin position="236"/>
        <end position="257"/>
    </location>
</feature>
<feature type="transmembrane region" description="Helical" evidence="5">
    <location>
        <begin position="208"/>
        <end position="224"/>
    </location>
</feature>
<keyword evidence="3 5" id="KW-1133">Transmembrane helix</keyword>
<feature type="transmembrane region" description="Helical" evidence="5">
    <location>
        <begin position="145"/>
        <end position="163"/>
    </location>
</feature>
<keyword evidence="2 5" id="KW-0812">Transmembrane</keyword>